<dbReference type="AlphaFoldDB" id="A0ABD0J206"/>
<name>A0ABD0J206_9CAEN</name>
<protein>
    <submittedName>
        <fullName evidence="2">Uncharacterized protein</fullName>
    </submittedName>
</protein>
<accession>A0ABD0J206</accession>
<evidence type="ECO:0000313" key="3">
    <source>
        <dbReference type="Proteomes" id="UP001519460"/>
    </source>
</evidence>
<reference evidence="2 3" key="1">
    <citation type="journal article" date="2023" name="Sci. Data">
        <title>Genome assembly of the Korean intertidal mud-creeper Batillaria attramentaria.</title>
        <authorList>
            <person name="Patra A.K."/>
            <person name="Ho P.T."/>
            <person name="Jun S."/>
            <person name="Lee S.J."/>
            <person name="Kim Y."/>
            <person name="Won Y.J."/>
        </authorList>
    </citation>
    <scope>NUCLEOTIDE SEQUENCE [LARGE SCALE GENOMIC DNA]</scope>
    <source>
        <strain evidence="2">Wonlab-2016</strain>
    </source>
</reference>
<comment type="caution">
    <text evidence="2">The sequence shown here is derived from an EMBL/GenBank/DDBJ whole genome shotgun (WGS) entry which is preliminary data.</text>
</comment>
<dbReference type="Proteomes" id="UP001519460">
    <property type="component" value="Unassembled WGS sequence"/>
</dbReference>
<feature type="compositionally biased region" description="Pro residues" evidence="1">
    <location>
        <begin position="40"/>
        <end position="50"/>
    </location>
</feature>
<sequence>SLGELLKDIQQLEVEEALAQIDLPLPLSPAEVQDAMCKDPPSPILPPRPPTDSGECPRTRGMCTRNTASRDLLSSCTIVEPMGPGGDVELSDNPLVLHVLDGLRHVAELPVLDQRCLDAVFLGPPTRVRTAAPRESQFQNSATYRRTMLYKHIQPLLDTRGLPLTSSPLYHSHPAQYFFQDDR</sequence>
<proteinExistence type="predicted"/>
<feature type="region of interest" description="Disordered" evidence="1">
    <location>
        <begin position="40"/>
        <end position="60"/>
    </location>
</feature>
<evidence type="ECO:0000313" key="2">
    <source>
        <dbReference type="EMBL" id="KAK7450672.1"/>
    </source>
</evidence>
<dbReference type="EMBL" id="JACVVK020000738">
    <property type="protein sequence ID" value="KAK7450672.1"/>
    <property type="molecule type" value="Genomic_DNA"/>
</dbReference>
<feature type="non-terminal residue" evidence="2">
    <location>
        <position position="183"/>
    </location>
</feature>
<feature type="non-terminal residue" evidence="2">
    <location>
        <position position="1"/>
    </location>
</feature>
<gene>
    <name evidence="2" type="ORF">BaRGS_00039917</name>
</gene>
<evidence type="ECO:0000256" key="1">
    <source>
        <dbReference type="SAM" id="MobiDB-lite"/>
    </source>
</evidence>
<organism evidence="2 3">
    <name type="scientific">Batillaria attramentaria</name>
    <dbReference type="NCBI Taxonomy" id="370345"/>
    <lineage>
        <taxon>Eukaryota</taxon>
        <taxon>Metazoa</taxon>
        <taxon>Spiralia</taxon>
        <taxon>Lophotrochozoa</taxon>
        <taxon>Mollusca</taxon>
        <taxon>Gastropoda</taxon>
        <taxon>Caenogastropoda</taxon>
        <taxon>Sorbeoconcha</taxon>
        <taxon>Cerithioidea</taxon>
        <taxon>Batillariidae</taxon>
        <taxon>Batillaria</taxon>
    </lineage>
</organism>
<keyword evidence="3" id="KW-1185">Reference proteome</keyword>